<evidence type="ECO:0008006" key="2">
    <source>
        <dbReference type="Google" id="ProtNLM"/>
    </source>
</evidence>
<dbReference type="AlphaFoldDB" id="X0YZI5"/>
<dbReference type="GO" id="GO:0006457">
    <property type="term" value="P:protein folding"/>
    <property type="evidence" value="ECO:0007669"/>
    <property type="project" value="InterPro"/>
</dbReference>
<name>X0YZI5_9ZZZZ</name>
<dbReference type="GO" id="GO:0000774">
    <property type="term" value="F:adenyl-nucleotide exchange factor activity"/>
    <property type="evidence" value="ECO:0007669"/>
    <property type="project" value="InterPro"/>
</dbReference>
<feature type="non-terminal residue" evidence="1">
    <location>
        <position position="1"/>
    </location>
</feature>
<dbReference type="Pfam" id="PF01025">
    <property type="entry name" value="GrpE"/>
    <property type="match status" value="1"/>
</dbReference>
<dbReference type="GO" id="GO:0051087">
    <property type="term" value="F:protein-folding chaperone binding"/>
    <property type="evidence" value="ECO:0007669"/>
    <property type="project" value="InterPro"/>
</dbReference>
<proteinExistence type="predicted"/>
<dbReference type="InterPro" id="IPR000740">
    <property type="entry name" value="GrpE"/>
</dbReference>
<gene>
    <name evidence="1" type="ORF">S01H1_62723</name>
</gene>
<dbReference type="EMBL" id="BARS01041223">
    <property type="protein sequence ID" value="GAG41866.1"/>
    <property type="molecule type" value="Genomic_DNA"/>
</dbReference>
<protein>
    <recommendedName>
        <fullName evidence="2">Nucleotide exchange factor GrpE</fullName>
    </recommendedName>
</protein>
<comment type="caution">
    <text evidence="1">The sequence shown here is derived from an EMBL/GenBank/DDBJ whole genome shotgun (WGS) entry which is preliminary data.</text>
</comment>
<sequence length="222" mass="25665">NNSSKNAGIMARLFSDDKSVELQDSSDSHEIQSTLKTEGSIQAQTENMEKHIAEFRQMAQTIQQTACEHSEPLNNTLKELAQQVSAIREYASQQQHRVSKLQDGYDWNIIRTFCLRIIHCIDNLENRIERMTKQNIETSDLVEVRDELIFALESSGVEQFEPEINSDYRRQQKKAEAIKDRELADDPNLKGKIAKVLRRGYQFVIDEMNFKVVRMAQVKLFG</sequence>
<dbReference type="GO" id="GO:0042803">
    <property type="term" value="F:protein homodimerization activity"/>
    <property type="evidence" value="ECO:0007669"/>
    <property type="project" value="InterPro"/>
</dbReference>
<accession>X0YZI5</accession>
<evidence type="ECO:0000313" key="1">
    <source>
        <dbReference type="EMBL" id="GAG41866.1"/>
    </source>
</evidence>
<organism evidence="1">
    <name type="scientific">marine sediment metagenome</name>
    <dbReference type="NCBI Taxonomy" id="412755"/>
    <lineage>
        <taxon>unclassified sequences</taxon>
        <taxon>metagenomes</taxon>
        <taxon>ecological metagenomes</taxon>
    </lineage>
</organism>
<reference evidence="1" key="1">
    <citation type="journal article" date="2014" name="Front. Microbiol.">
        <title>High frequency of phylogenetically diverse reductive dehalogenase-homologous genes in deep subseafloor sedimentary metagenomes.</title>
        <authorList>
            <person name="Kawai M."/>
            <person name="Futagami T."/>
            <person name="Toyoda A."/>
            <person name="Takaki Y."/>
            <person name="Nishi S."/>
            <person name="Hori S."/>
            <person name="Arai W."/>
            <person name="Tsubouchi T."/>
            <person name="Morono Y."/>
            <person name="Uchiyama I."/>
            <person name="Ito T."/>
            <person name="Fujiyama A."/>
            <person name="Inagaki F."/>
            <person name="Takami H."/>
        </authorList>
    </citation>
    <scope>NUCLEOTIDE SEQUENCE</scope>
    <source>
        <strain evidence="1">Expedition CK06-06</strain>
    </source>
</reference>